<dbReference type="GO" id="GO:0047804">
    <property type="term" value="F:cysteine-S-conjugate beta-lyase activity"/>
    <property type="evidence" value="ECO:0007669"/>
    <property type="project" value="UniProtKB-EC"/>
</dbReference>
<dbReference type="SUPFAM" id="SSF53383">
    <property type="entry name" value="PLP-dependent transferases"/>
    <property type="match status" value="1"/>
</dbReference>
<name>A0A381RFJ8_9ZZZZ</name>
<organism evidence="7">
    <name type="scientific">marine metagenome</name>
    <dbReference type="NCBI Taxonomy" id="408172"/>
    <lineage>
        <taxon>unclassified sequences</taxon>
        <taxon>metagenomes</taxon>
        <taxon>ecological metagenomes</taxon>
    </lineage>
</organism>
<keyword evidence="3" id="KW-0663">Pyridoxal phosphate</keyword>
<protein>
    <recommendedName>
        <fullName evidence="2">cysteine-S-conjugate beta-lyase</fullName>
        <ecNumber evidence="2">4.4.1.13</ecNumber>
    </recommendedName>
</protein>
<evidence type="ECO:0000259" key="6">
    <source>
        <dbReference type="Pfam" id="PF00155"/>
    </source>
</evidence>
<evidence type="ECO:0000313" key="7">
    <source>
        <dbReference type="EMBL" id="SUZ90490.1"/>
    </source>
</evidence>
<reference evidence="7" key="1">
    <citation type="submission" date="2018-05" db="EMBL/GenBank/DDBJ databases">
        <authorList>
            <person name="Lanie J.A."/>
            <person name="Ng W.-L."/>
            <person name="Kazmierczak K.M."/>
            <person name="Andrzejewski T.M."/>
            <person name="Davidsen T.M."/>
            <person name="Wayne K.J."/>
            <person name="Tettelin H."/>
            <person name="Glass J.I."/>
            <person name="Rusch D."/>
            <person name="Podicherti R."/>
            <person name="Tsui H.-C.T."/>
            <person name="Winkler M.E."/>
        </authorList>
    </citation>
    <scope>NUCLEOTIDE SEQUENCE</scope>
</reference>
<keyword evidence="4" id="KW-0456">Lyase</keyword>
<gene>
    <name evidence="7" type="ORF">METZ01_LOCUS43344</name>
</gene>
<dbReference type="InterPro" id="IPR004839">
    <property type="entry name" value="Aminotransferase_I/II_large"/>
</dbReference>
<dbReference type="InterPro" id="IPR015421">
    <property type="entry name" value="PyrdxlP-dep_Trfase_major"/>
</dbReference>
<dbReference type="PANTHER" id="PTHR43525:SF1">
    <property type="entry name" value="PROTEIN MALY"/>
    <property type="match status" value="1"/>
</dbReference>
<dbReference type="Gene3D" id="3.90.1150.10">
    <property type="entry name" value="Aspartate Aminotransferase, domain 1"/>
    <property type="match status" value="1"/>
</dbReference>
<evidence type="ECO:0000256" key="5">
    <source>
        <dbReference type="ARBA" id="ARBA00037974"/>
    </source>
</evidence>
<accession>A0A381RFJ8</accession>
<dbReference type="InterPro" id="IPR015422">
    <property type="entry name" value="PyrdxlP-dep_Trfase_small"/>
</dbReference>
<dbReference type="Pfam" id="PF00155">
    <property type="entry name" value="Aminotran_1_2"/>
    <property type="match status" value="1"/>
</dbReference>
<dbReference type="PANTHER" id="PTHR43525">
    <property type="entry name" value="PROTEIN MALY"/>
    <property type="match status" value="1"/>
</dbReference>
<feature type="domain" description="Aminotransferase class I/classII large" evidence="6">
    <location>
        <begin position="71"/>
        <end position="382"/>
    </location>
</feature>
<comment type="similarity">
    <text evidence="5">Belongs to the class-II pyridoxal-phosphate-dependent aminotransferase family. MalY/PatB cystathionine beta-lyase subfamily.</text>
</comment>
<evidence type="ECO:0000256" key="1">
    <source>
        <dbReference type="ARBA" id="ARBA00001933"/>
    </source>
</evidence>
<dbReference type="GO" id="GO:0030170">
    <property type="term" value="F:pyridoxal phosphate binding"/>
    <property type="evidence" value="ECO:0007669"/>
    <property type="project" value="InterPro"/>
</dbReference>
<sequence length="388" mass="42452">VTIRPEDLDRVDVARKVASGAYKWTDEAPSVLPAFVAEHDLGPFPGITDRLRDIVEMGGTGYHDRFGAMAQAFSGWSSRRHGWTPDPELVVATASVLQGVWASVEAFTGPTDAVVLTPPIYFPFNDIGRTTGRRIVDWPLVRDEDGWHYDLDHLERLLAADPGIRLLVLCHPHNPTGRVLTETQLVQIVDLCTRYDVVIASDEIHCDFVYPGATHRPTATIPGAGERTVTLTSGIKTFAIGGLRAAVASFADEDLHRRFLGVPEQLLGGVNRFGCEAATVAWEEADEWTDALVALFNGHRRRLVDRIAAELPDIRVHLPQSTFLAWLDLSALEPGDRPATWLRERTGVRGKNGPLFGVGGEGHVRFTFGTSTAVLDEMVDRLVAGLGG</sequence>
<evidence type="ECO:0000256" key="4">
    <source>
        <dbReference type="ARBA" id="ARBA00023239"/>
    </source>
</evidence>
<proteinExistence type="inferred from homology"/>
<dbReference type="Gene3D" id="3.40.640.10">
    <property type="entry name" value="Type I PLP-dependent aspartate aminotransferase-like (Major domain)"/>
    <property type="match status" value="1"/>
</dbReference>
<evidence type="ECO:0000256" key="2">
    <source>
        <dbReference type="ARBA" id="ARBA00012224"/>
    </source>
</evidence>
<dbReference type="EMBL" id="UINC01001898">
    <property type="protein sequence ID" value="SUZ90490.1"/>
    <property type="molecule type" value="Genomic_DNA"/>
</dbReference>
<dbReference type="EC" id="4.4.1.13" evidence="2"/>
<dbReference type="CDD" id="cd00609">
    <property type="entry name" value="AAT_like"/>
    <property type="match status" value="1"/>
</dbReference>
<dbReference type="AlphaFoldDB" id="A0A381RFJ8"/>
<dbReference type="InterPro" id="IPR015424">
    <property type="entry name" value="PyrdxlP-dep_Trfase"/>
</dbReference>
<dbReference type="InterPro" id="IPR051798">
    <property type="entry name" value="Class-II_PLP-Dep_Aminotrans"/>
</dbReference>
<evidence type="ECO:0000256" key="3">
    <source>
        <dbReference type="ARBA" id="ARBA00022898"/>
    </source>
</evidence>
<feature type="non-terminal residue" evidence="7">
    <location>
        <position position="1"/>
    </location>
</feature>
<comment type="cofactor">
    <cofactor evidence="1">
        <name>pyridoxal 5'-phosphate</name>
        <dbReference type="ChEBI" id="CHEBI:597326"/>
    </cofactor>
</comment>